<evidence type="ECO:0000256" key="3">
    <source>
        <dbReference type="ARBA" id="ARBA00012663"/>
    </source>
</evidence>
<dbReference type="InterPro" id="IPR012291">
    <property type="entry name" value="CBM2_carb-bd_dom_sf"/>
</dbReference>
<gene>
    <name evidence="10" type="ORF">ACFS5N_08405</name>
</gene>
<dbReference type="InterPro" id="IPR004867">
    <property type="entry name" value="CHB_C_dom"/>
</dbReference>
<evidence type="ECO:0000256" key="1">
    <source>
        <dbReference type="ARBA" id="ARBA00001231"/>
    </source>
</evidence>
<feature type="domain" description="Chitobiase/beta-hexosaminidases N-terminal" evidence="9">
    <location>
        <begin position="29"/>
        <end position="175"/>
    </location>
</feature>
<keyword evidence="11" id="KW-1185">Reference proteome</keyword>
<comment type="similarity">
    <text evidence="2">Belongs to the glycosyl hydrolase 20 family.</text>
</comment>
<dbReference type="Gene3D" id="2.60.40.290">
    <property type="match status" value="1"/>
</dbReference>
<evidence type="ECO:0000256" key="2">
    <source>
        <dbReference type="ARBA" id="ARBA00006285"/>
    </source>
</evidence>
<dbReference type="Gene3D" id="3.30.379.10">
    <property type="entry name" value="Chitobiase/beta-hexosaminidase domain 2-like"/>
    <property type="match status" value="1"/>
</dbReference>
<evidence type="ECO:0000256" key="6">
    <source>
        <dbReference type="ARBA" id="ARBA00030512"/>
    </source>
</evidence>
<name>A0ABW5YAS6_9SPHI</name>
<dbReference type="Gene3D" id="2.60.40.10">
    <property type="entry name" value="Immunoglobulins"/>
    <property type="match status" value="1"/>
</dbReference>
<dbReference type="RefSeq" id="WP_377184212.1">
    <property type="nucleotide sequence ID" value="NZ_JBHUPD010000002.1"/>
</dbReference>
<dbReference type="PANTHER" id="PTHR22600:SF57">
    <property type="entry name" value="BETA-N-ACETYLHEXOSAMINIDASE"/>
    <property type="match status" value="1"/>
</dbReference>
<dbReference type="InterPro" id="IPR013783">
    <property type="entry name" value="Ig-like_fold"/>
</dbReference>
<dbReference type="InterPro" id="IPR029018">
    <property type="entry name" value="Hex-like_dom2"/>
</dbReference>
<evidence type="ECO:0000259" key="9">
    <source>
        <dbReference type="SMART" id="SM01081"/>
    </source>
</evidence>
<feature type="chain" id="PRO_5045222712" description="beta-N-acetylhexosaminidase" evidence="8">
    <location>
        <begin position="21"/>
        <end position="847"/>
    </location>
</feature>
<organism evidence="10 11">
    <name type="scientific">Mucilaginibacter ximonensis</name>
    <dbReference type="NCBI Taxonomy" id="538021"/>
    <lineage>
        <taxon>Bacteria</taxon>
        <taxon>Pseudomonadati</taxon>
        <taxon>Bacteroidota</taxon>
        <taxon>Sphingobacteriia</taxon>
        <taxon>Sphingobacteriales</taxon>
        <taxon>Sphingobacteriaceae</taxon>
        <taxon>Mucilaginibacter</taxon>
    </lineage>
</organism>
<evidence type="ECO:0000313" key="10">
    <source>
        <dbReference type="EMBL" id="MFD2872484.1"/>
    </source>
</evidence>
<dbReference type="SUPFAM" id="SSF51445">
    <property type="entry name" value="(Trans)glycosidases"/>
    <property type="match status" value="1"/>
</dbReference>
<sequence>MKHLSRLLLFMVLLSDVAFAQKKATDLASTLNLKWETLENYYQNKTQTHAALTISTGSLPLPAKGWRLYYNSTQPMIPGTLTGDIDYTHVNGDLYYLSPGANFKGIKAHSSLRIEMVRMYWLSSVSDTPQGFYLVWDNAPAIGHPLAKSYLVPSTQPKQYMRQPTDQVTMTTPQMVYNWNQNITNVPADNLTRVFPTPESYQTTGMTFNLTGGVKVIADPAFSAEAALLKSELAKLLTPASTSTDQIKLVSKPMEAEAYELKVDAQNITISASSGVGIFYGIQSLKTLLPASAWNHPQKNIPVTGVTVADKPRFGYRAFMLDVARNFQPKSEILKLLDVMSLYKLNVLHFHLTDDEGWRLQIPALPELTAVGSRRAHSINESKNLHPALGSGPFLTNTAGTGHYSKADFIEILKYATQRHVAIIPEIESPGHARAAIKAMDARYAYYIKLNQPAKAGEYLLRDLQDSSKYTSVQYYDDNVINVALPSAYKFMETVTTEIEKMYAEAGAPLRSIHFGGDEVPAGVWEKSPALMSLMKTDTTVKNADDLWPYYYGKINHMLQAHHLYLTAWEEVSSRKVTQNGKKTSIINNDLLGKDVHLEVWNNVIGWGAEDLPYHLANQGYKVILSPVSNLYFDMAYYKAFDEAGYYWGGYADVDKAFNFIPNDYYKNTTKGRLGETLPPSFFANKERLTPSGTNNIVGLQGALWAETVNSPQRMEYMLLPKLLGLAERAWAKNPEWATVPDSTRSKQLYNEAWSRFANILGKRELPRLSYYAGGFNYRIPMPGVMVKDGQVSINTQFPGLTIRYTTNGKTPTVNSPAYTQPLKAGITVKAAAFDAIGRSSKVAVVQ</sequence>
<dbReference type="Pfam" id="PF02838">
    <property type="entry name" value="Glyco_hydro_20b"/>
    <property type="match status" value="1"/>
</dbReference>
<dbReference type="InterPro" id="IPR015883">
    <property type="entry name" value="Glyco_hydro_20_cat"/>
</dbReference>
<dbReference type="InterPro" id="IPR008965">
    <property type="entry name" value="CBM2/CBM3_carb-bd_dom_sf"/>
</dbReference>
<dbReference type="Pfam" id="PF00728">
    <property type="entry name" value="Glyco_hydro_20"/>
    <property type="match status" value="1"/>
</dbReference>
<dbReference type="InterPro" id="IPR014756">
    <property type="entry name" value="Ig_E-set"/>
</dbReference>
<dbReference type="InterPro" id="IPR025705">
    <property type="entry name" value="Beta_hexosaminidase_sua/sub"/>
</dbReference>
<dbReference type="InterPro" id="IPR015882">
    <property type="entry name" value="HEX_bac_N"/>
</dbReference>
<keyword evidence="8" id="KW-0732">Signal</keyword>
<reference evidence="11" key="1">
    <citation type="journal article" date="2019" name="Int. J. Syst. Evol. Microbiol.">
        <title>The Global Catalogue of Microorganisms (GCM) 10K type strain sequencing project: providing services to taxonomists for standard genome sequencing and annotation.</title>
        <authorList>
            <consortium name="The Broad Institute Genomics Platform"/>
            <consortium name="The Broad Institute Genome Sequencing Center for Infectious Disease"/>
            <person name="Wu L."/>
            <person name="Ma J."/>
        </authorList>
    </citation>
    <scope>NUCLEOTIDE SEQUENCE [LARGE SCALE GENOMIC DNA]</scope>
    <source>
        <strain evidence="11">KCTC 22437</strain>
    </source>
</reference>
<dbReference type="SMART" id="SM01081">
    <property type="entry name" value="CHB_HEX"/>
    <property type="match status" value="1"/>
</dbReference>
<dbReference type="InterPro" id="IPR004866">
    <property type="entry name" value="CHB/HEX_N_dom"/>
</dbReference>
<dbReference type="PANTHER" id="PTHR22600">
    <property type="entry name" value="BETA-HEXOSAMINIDASE"/>
    <property type="match status" value="1"/>
</dbReference>
<protein>
    <recommendedName>
        <fullName evidence="3">beta-N-acetylhexosaminidase</fullName>
        <ecNumber evidence="3">3.2.1.52</ecNumber>
    </recommendedName>
    <alternativeName>
        <fullName evidence="6">Beta-N-acetylhexosaminidase</fullName>
    </alternativeName>
    <alternativeName>
        <fullName evidence="7">N-acetyl-beta-glucosaminidase</fullName>
    </alternativeName>
</protein>
<keyword evidence="4" id="KW-0378">Hydrolase</keyword>
<dbReference type="Gene3D" id="3.20.20.80">
    <property type="entry name" value="Glycosidases"/>
    <property type="match status" value="1"/>
</dbReference>
<dbReference type="Pfam" id="PF03173">
    <property type="entry name" value="CHB_HEX"/>
    <property type="match status" value="1"/>
</dbReference>
<dbReference type="CDD" id="cd02847">
    <property type="entry name" value="E_set_Chitobiase_C"/>
    <property type="match status" value="1"/>
</dbReference>
<dbReference type="SUPFAM" id="SSF81296">
    <property type="entry name" value="E set domains"/>
    <property type="match status" value="1"/>
</dbReference>
<dbReference type="EMBL" id="JBHUPD010000002">
    <property type="protein sequence ID" value="MFD2872484.1"/>
    <property type="molecule type" value="Genomic_DNA"/>
</dbReference>
<dbReference type="EC" id="3.2.1.52" evidence="3"/>
<evidence type="ECO:0000256" key="4">
    <source>
        <dbReference type="ARBA" id="ARBA00022801"/>
    </source>
</evidence>
<evidence type="ECO:0000256" key="7">
    <source>
        <dbReference type="ARBA" id="ARBA00033000"/>
    </source>
</evidence>
<comment type="caution">
    <text evidence="10">The sequence shown here is derived from an EMBL/GenBank/DDBJ whole genome shotgun (WGS) entry which is preliminary data.</text>
</comment>
<dbReference type="PRINTS" id="PR00738">
    <property type="entry name" value="GLHYDRLASE20"/>
</dbReference>
<evidence type="ECO:0000313" key="11">
    <source>
        <dbReference type="Proteomes" id="UP001597557"/>
    </source>
</evidence>
<comment type="catalytic activity">
    <reaction evidence="1">
        <text>Hydrolysis of terminal non-reducing N-acetyl-D-hexosamine residues in N-acetyl-beta-D-hexosaminides.</text>
        <dbReference type="EC" id="3.2.1.52"/>
    </reaction>
</comment>
<dbReference type="InterPro" id="IPR017853">
    <property type="entry name" value="GH"/>
</dbReference>
<keyword evidence="5" id="KW-0326">Glycosidase</keyword>
<dbReference type="Pfam" id="PF03174">
    <property type="entry name" value="CHB_HEX_C"/>
    <property type="match status" value="1"/>
</dbReference>
<dbReference type="SUPFAM" id="SSF49384">
    <property type="entry name" value="Carbohydrate-binding domain"/>
    <property type="match status" value="1"/>
</dbReference>
<proteinExistence type="inferred from homology"/>
<dbReference type="Proteomes" id="UP001597557">
    <property type="component" value="Unassembled WGS sequence"/>
</dbReference>
<feature type="signal peptide" evidence="8">
    <location>
        <begin position="1"/>
        <end position="20"/>
    </location>
</feature>
<evidence type="ECO:0000256" key="5">
    <source>
        <dbReference type="ARBA" id="ARBA00023295"/>
    </source>
</evidence>
<accession>A0ABW5YAS6</accession>
<evidence type="ECO:0000256" key="8">
    <source>
        <dbReference type="SAM" id="SignalP"/>
    </source>
</evidence>
<dbReference type="SUPFAM" id="SSF55545">
    <property type="entry name" value="beta-N-acetylhexosaminidase-like domain"/>
    <property type="match status" value="1"/>
</dbReference>